<comment type="caution">
    <text evidence="1">The sequence shown here is derived from an EMBL/GenBank/DDBJ whole genome shotgun (WGS) entry which is preliminary data.</text>
</comment>
<dbReference type="InterPro" id="IPR032582">
    <property type="entry name" value="DUF4916"/>
</dbReference>
<dbReference type="Proteomes" id="UP000316181">
    <property type="component" value="Unassembled WGS sequence"/>
</dbReference>
<evidence type="ECO:0000313" key="1">
    <source>
        <dbReference type="EMBL" id="TQK75735.1"/>
    </source>
</evidence>
<dbReference type="InterPro" id="IPR015797">
    <property type="entry name" value="NUDIX_hydrolase-like_dom_sf"/>
</dbReference>
<keyword evidence="2" id="KW-1185">Reference proteome</keyword>
<accession>A0A542SMM7</accession>
<dbReference type="SUPFAM" id="SSF55811">
    <property type="entry name" value="Nudix"/>
    <property type="match status" value="1"/>
</dbReference>
<dbReference type="OrthoDB" id="5068825at2"/>
<dbReference type="EMBL" id="VFNV01000001">
    <property type="protein sequence ID" value="TQK75735.1"/>
    <property type="molecule type" value="Genomic_DNA"/>
</dbReference>
<evidence type="ECO:0000313" key="2">
    <source>
        <dbReference type="Proteomes" id="UP000316181"/>
    </source>
</evidence>
<reference evidence="1 2" key="1">
    <citation type="submission" date="2019-06" db="EMBL/GenBank/DDBJ databases">
        <title>Sequencing the genomes of 1000 actinobacteria strains.</title>
        <authorList>
            <person name="Klenk H.-P."/>
        </authorList>
    </citation>
    <scope>NUCLEOTIDE SEQUENCE [LARGE SCALE GENOMIC DNA]</scope>
    <source>
        <strain evidence="1 2">DSM 10596</strain>
    </source>
</reference>
<name>A0A542SMM7_9MICO</name>
<proteinExistence type="predicted"/>
<dbReference type="Gene3D" id="3.90.79.10">
    <property type="entry name" value="Nucleoside Triphosphate Pyrophosphohydrolase"/>
    <property type="match status" value="1"/>
</dbReference>
<organism evidence="1 2">
    <name type="scientific">Rarobacter incanus</name>
    <dbReference type="NCBI Taxonomy" id="153494"/>
    <lineage>
        <taxon>Bacteria</taxon>
        <taxon>Bacillati</taxon>
        <taxon>Actinomycetota</taxon>
        <taxon>Actinomycetes</taxon>
        <taxon>Micrococcales</taxon>
        <taxon>Rarobacteraceae</taxon>
        <taxon>Rarobacter</taxon>
    </lineage>
</organism>
<protein>
    <submittedName>
        <fullName evidence="1">Uncharacterized protein DUF4916</fullName>
    </submittedName>
</protein>
<sequence length="176" mass="19798">MRLINQELYSTIEASIPIACVDFLPVKRNHLGQIDQVGLILRQSPFGHVWCHLGGRIVRGETVRDAICRHLTGTIRDLSLDISDDPQPAYVFQWLPPDLHQHLTERAGPQQIPLGIDPRKHAIGLSYVFDSHGDGTVVIGGEALEFRFYPVGKLPARLWPGCDELFTRMFASDYSK</sequence>
<gene>
    <name evidence="1" type="ORF">FB389_0369</name>
</gene>
<dbReference type="AlphaFoldDB" id="A0A542SMM7"/>
<dbReference type="Pfam" id="PF16262">
    <property type="entry name" value="DUF4916"/>
    <property type="match status" value="1"/>
</dbReference>